<name>A0A1I1KSD2_9GAMM</name>
<keyword evidence="1" id="KW-0732">Signal</keyword>
<evidence type="ECO:0008006" key="4">
    <source>
        <dbReference type="Google" id="ProtNLM"/>
    </source>
</evidence>
<reference evidence="3" key="1">
    <citation type="submission" date="2016-10" db="EMBL/GenBank/DDBJ databases">
        <authorList>
            <person name="Varghese N."/>
            <person name="Submissions S."/>
        </authorList>
    </citation>
    <scope>NUCLEOTIDE SEQUENCE [LARGE SCALE GENOMIC DNA]</scope>
    <source>
        <strain evidence="3">DSM 23439</strain>
    </source>
</reference>
<dbReference type="EMBL" id="FOLY01000004">
    <property type="protein sequence ID" value="SFC63717.1"/>
    <property type="molecule type" value="Genomic_DNA"/>
</dbReference>
<keyword evidence="3" id="KW-1185">Reference proteome</keyword>
<proteinExistence type="predicted"/>
<evidence type="ECO:0000313" key="2">
    <source>
        <dbReference type="EMBL" id="SFC63717.1"/>
    </source>
</evidence>
<sequence length="218" mass="25607">MRHVFLLVTALLLSAPIQAQEVHPFKAEYHLVIDGWPNADMTHQLEQDKDGWRTTMHASIRIATGYEYSRFHLRDDTTAVPWSFYSRYRLFGFGDTYRLDQQQLSNLPDRQAALFALSRQAFDAPSCRGRQTTPCTFAYVDHKTRKHDMAWRVIDDPEMTVPQGHWKTRHVEAWDEDKPDRRLHFYFTSRYPGLLVQTDYFRDGKLSARLQLTGLETP</sequence>
<dbReference type="RefSeq" id="WP_090133804.1">
    <property type="nucleotide sequence ID" value="NZ_FOLY01000004.1"/>
</dbReference>
<dbReference type="AlphaFoldDB" id="A0A1I1KSD2"/>
<dbReference type="STRING" id="402385.SAMN05421848_2160"/>
<evidence type="ECO:0000256" key="1">
    <source>
        <dbReference type="SAM" id="SignalP"/>
    </source>
</evidence>
<dbReference type="OrthoDB" id="25491at2"/>
<accession>A0A1I1KSD2</accession>
<gene>
    <name evidence="2" type="ORF">SAMN05421848_2160</name>
</gene>
<dbReference type="Proteomes" id="UP000199046">
    <property type="component" value="Unassembled WGS sequence"/>
</dbReference>
<protein>
    <recommendedName>
        <fullName evidence="4">DUF3108 domain-containing protein</fullName>
    </recommendedName>
</protein>
<evidence type="ECO:0000313" key="3">
    <source>
        <dbReference type="Proteomes" id="UP000199046"/>
    </source>
</evidence>
<feature type="signal peptide" evidence="1">
    <location>
        <begin position="1"/>
        <end position="19"/>
    </location>
</feature>
<organism evidence="2 3">
    <name type="scientific">Kushneria avicenniae</name>
    <dbReference type="NCBI Taxonomy" id="402385"/>
    <lineage>
        <taxon>Bacteria</taxon>
        <taxon>Pseudomonadati</taxon>
        <taxon>Pseudomonadota</taxon>
        <taxon>Gammaproteobacteria</taxon>
        <taxon>Oceanospirillales</taxon>
        <taxon>Halomonadaceae</taxon>
        <taxon>Kushneria</taxon>
    </lineage>
</organism>
<feature type="chain" id="PRO_5011440989" description="DUF3108 domain-containing protein" evidence="1">
    <location>
        <begin position="20"/>
        <end position="218"/>
    </location>
</feature>